<gene>
    <name evidence="2" type="ORF">GCM10008023_06950</name>
</gene>
<dbReference type="EMBL" id="BNAQ01000001">
    <property type="protein sequence ID" value="GHH09819.1"/>
    <property type="molecule type" value="Genomic_DNA"/>
</dbReference>
<accession>A0ABQ3L9X6</accession>
<dbReference type="SUPFAM" id="SSF56281">
    <property type="entry name" value="Metallo-hydrolase/oxidoreductase"/>
    <property type="match status" value="1"/>
</dbReference>
<evidence type="ECO:0000313" key="2">
    <source>
        <dbReference type="EMBL" id="GHH09819.1"/>
    </source>
</evidence>
<dbReference type="PANTHER" id="PTHR30619:SF1">
    <property type="entry name" value="RECOMBINATION PROTEIN 2"/>
    <property type="match status" value="1"/>
</dbReference>
<dbReference type="InterPro" id="IPR052159">
    <property type="entry name" value="Competence_DNA_uptake"/>
</dbReference>
<reference evidence="3" key="1">
    <citation type="journal article" date="2019" name="Int. J. Syst. Evol. Microbiol.">
        <title>The Global Catalogue of Microorganisms (GCM) 10K type strain sequencing project: providing services to taxonomists for standard genome sequencing and annotation.</title>
        <authorList>
            <consortium name="The Broad Institute Genomics Platform"/>
            <consortium name="The Broad Institute Genome Sequencing Center for Infectious Disease"/>
            <person name="Wu L."/>
            <person name="Ma J."/>
        </authorList>
    </citation>
    <scope>NUCLEOTIDE SEQUENCE [LARGE SCALE GENOMIC DNA]</scope>
    <source>
        <strain evidence="3">CGMCC 1.8957</strain>
    </source>
</reference>
<dbReference type="PANTHER" id="PTHR30619">
    <property type="entry name" value="DNA INTERNALIZATION/COMPETENCE PROTEIN COMEC/REC2"/>
    <property type="match status" value="1"/>
</dbReference>
<dbReference type="Gene3D" id="3.60.15.10">
    <property type="entry name" value="Ribonuclease Z/Hydroxyacylglutathione hydrolase-like"/>
    <property type="match status" value="1"/>
</dbReference>
<dbReference type="InterPro" id="IPR001279">
    <property type="entry name" value="Metallo-B-lactamas"/>
</dbReference>
<sequence>MLAALATVLTAGREPPLRVYAIDVEGGFATLYVTPQGHSMLIDTGWRAGLGGQLGDPDSVDRIVSVMREAHVQRINTLLVTHYHRDHVGGAVELMARVPVDRVVDHGPNREFPPAGQQPGPDSTVVLYAEYMKATGQRPHIVLKPGEQLFIDDLQITAVNSDRATVAEPLPGAGTTGYGCDRATVNDKLGGEENPRSLGVLIQWGAARILSLGDMTWDMENSLACPLDLIGPVDVMFADNHGSDNAMSPVFVDTIRPRVVVFNNGPLKGAAPNSIRAVQSSPRLQGAWQLHQAEASGAANVASEHIVNVSTPKDAIHTLRLNLWRDRAISVFNGRTKATAWYLPT</sequence>
<name>A0ABQ3L9X6_9SPHN</name>
<dbReference type="RefSeq" id="WP_189675110.1">
    <property type="nucleotide sequence ID" value="NZ_BNAQ01000001.1"/>
</dbReference>
<evidence type="ECO:0000313" key="3">
    <source>
        <dbReference type="Proteomes" id="UP000652430"/>
    </source>
</evidence>
<protein>
    <recommendedName>
        <fullName evidence="1">Metallo-beta-lactamase domain-containing protein</fullName>
    </recommendedName>
</protein>
<dbReference type="InterPro" id="IPR036866">
    <property type="entry name" value="RibonucZ/Hydroxyglut_hydro"/>
</dbReference>
<dbReference type="Pfam" id="PF00753">
    <property type="entry name" value="Lactamase_B"/>
    <property type="match status" value="1"/>
</dbReference>
<evidence type="ECO:0000259" key="1">
    <source>
        <dbReference type="SMART" id="SM00849"/>
    </source>
</evidence>
<feature type="domain" description="Metallo-beta-lactamase" evidence="1">
    <location>
        <begin position="26"/>
        <end position="241"/>
    </location>
</feature>
<comment type="caution">
    <text evidence="2">The sequence shown here is derived from an EMBL/GenBank/DDBJ whole genome shotgun (WGS) entry which is preliminary data.</text>
</comment>
<keyword evidence="3" id="KW-1185">Reference proteome</keyword>
<organism evidence="2 3">
    <name type="scientific">Sphingomonas glacialis</name>
    <dbReference type="NCBI Taxonomy" id="658225"/>
    <lineage>
        <taxon>Bacteria</taxon>
        <taxon>Pseudomonadati</taxon>
        <taxon>Pseudomonadota</taxon>
        <taxon>Alphaproteobacteria</taxon>
        <taxon>Sphingomonadales</taxon>
        <taxon>Sphingomonadaceae</taxon>
        <taxon>Sphingomonas</taxon>
    </lineage>
</organism>
<dbReference type="Proteomes" id="UP000652430">
    <property type="component" value="Unassembled WGS sequence"/>
</dbReference>
<dbReference type="SMART" id="SM00849">
    <property type="entry name" value="Lactamase_B"/>
    <property type="match status" value="1"/>
</dbReference>
<proteinExistence type="predicted"/>